<dbReference type="RefSeq" id="WP_184216319.1">
    <property type="nucleotide sequence ID" value="NZ_JACHMD010000001.1"/>
</dbReference>
<keyword evidence="2" id="KW-1185">Reference proteome</keyword>
<organism evidence="1 2">
    <name type="scientific">Microbacterium marinum</name>
    <dbReference type="NCBI Taxonomy" id="421115"/>
    <lineage>
        <taxon>Bacteria</taxon>
        <taxon>Bacillati</taxon>
        <taxon>Actinomycetota</taxon>
        <taxon>Actinomycetes</taxon>
        <taxon>Micrococcales</taxon>
        <taxon>Microbacteriaceae</taxon>
        <taxon>Microbacterium</taxon>
    </lineage>
</organism>
<dbReference type="EMBL" id="JACHMD010000001">
    <property type="protein sequence ID" value="MBB4666611.1"/>
    <property type="molecule type" value="Genomic_DNA"/>
</dbReference>
<dbReference type="AlphaFoldDB" id="A0A7W7BPW5"/>
<name>A0A7W7BPW5_9MICO</name>
<accession>A0A7W7BPW5</accession>
<evidence type="ECO:0000313" key="2">
    <source>
        <dbReference type="Proteomes" id="UP000573729"/>
    </source>
</evidence>
<reference evidence="1 2" key="1">
    <citation type="submission" date="2020-08" db="EMBL/GenBank/DDBJ databases">
        <title>Sequencing the genomes of 1000 actinobacteria strains.</title>
        <authorList>
            <person name="Klenk H.-P."/>
        </authorList>
    </citation>
    <scope>NUCLEOTIDE SEQUENCE [LARGE SCALE GENOMIC DNA]</scope>
    <source>
        <strain evidence="1 2">DSM 24947</strain>
    </source>
</reference>
<evidence type="ECO:0000313" key="1">
    <source>
        <dbReference type="EMBL" id="MBB4666611.1"/>
    </source>
</evidence>
<protein>
    <submittedName>
        <fullName evidence="1">Uncharacterized protein</fullName>
    </submittedName>
</protein>
<proteinExistence type="predicted"/>
<gene>
    <name evidence="1" type="ORF">BKA24_001320</name>
</gene>
<comment type="caution">
    <text evidence="1">The sequence shown here is derived from an EMBL/GenBank/DDBJ whole genome shotgun (WGS) entry which is preliminary data.</text>
</comment>
<dbReference type="InterPro" id="IPR043733">
    <property type="entry name" value="DUF5677"/>
</dbReference>
<dbReference type="Proteomes" id="UP000573729">
    <property type="component" value="Unassembled WGS sequence"/>
</dbReference>
<sequence>MTTLNLDELRELIEHLLTQWELHSDGGTYRQPAARRGRSFTGPDVARVAIVDGFARHIHKTAAAVVTLIDGGHVTAAAPLVRQMYECALSAVWLIQSKDEHGVKALLAEHTRNRRALQGDIAQARSAVFREGAEDLPDTDPTPFIGSLDSVRSFKGICLDLEPGGVDAYVYYRLLSTFSHASLGVTDLYFAPSPDGTYAPHRRPVPRTPISADMMLFFAAISMVWGGRAYTYTSHDKAHRSILRDAARHLGINAEIGLSETYRKRHSTRRQQPTA</sequence>
<dbReference type="Pfam" id="PF18928">
    <property type="entry name" value="DUF5677"/>
    <property type="match status" value="1"/>
</dbReference>